<dbReference type="Gene3D" id="3.30.70.270">
    <property type="match status" value="2"/>
</dbReference>
<evidence type="ECO:0000256" key="6">
    <source>
        <dbReference type="ARBA" id="ARBA00022759"/>
    </source>
</evidence>
<organism evidence="12 14">
    <name type="scientific">Trichobilharzia regenti</name>
    <name type="common">Nasal bird schistosome</name>
    <dbReference type="NCBI Taxonomy" id="157069"/>
    <lineage>
        <taxon>Eukaryota</taxon>
        <taxon>Metazoa</taxon>
        <taxon>Spiralia</taxon>
        <taxon>Lophotrochozoa</taxon>
        <taxon>Platyhelminthes</taxon>
        <taxon>Trematoda</taxon>
        <taxon>Digenea</taxon>
        <taxon>Strigeidida</taxon>
        <taxon>Schistosomatoidea</taxon>
        <taxon>Schistosomatidae</taxon>
        <taxon>Trichobilharzia</taxon>
    </lineage>
</organism>
<dbReference type="FunFam" id="1.10.340.70:FF:000001">
    <property type="entry name" value="Retrovirus-related Pol polyprotein from transposon gypsy-like Protein"/>
    <property type="match status" value="1"/>
</dbReference>
<evidence type="ECO:0000259" key="11">
    <source>
        <dbReference type="PROSITE" id="PS50994"/>
    </source>
</evidence>
<evidence type="ECO:0000256" key="7">
    <source>
        <dbReference type="ARBA" id="ARBA00022801"/>
    </source>
</evidence>
<dbReference type="InterPro" id="IPR021109">
    <property type="entry name" value="Peptidase_aspartic_dom_sf"/>
</dbReference>
<dbReference type="Pfam" id="PF00665">
    <property type="entry name" value="rve"/>
    <property type="match status" value="1"/>
</dbReference>
<evidence type="ECO:0000256" key="3">
    <source>
        <dbReference type="ARBA" id="ARBA00022679"/>
    </source>
</evidence>
<dbReference type="WBParaSite" id="TREG1_110880.1">
    <property type="protein sequence ID" value="TREG1_110880.1"/>
    <property type="gene ID" value="TREG1_110880"/>
</dbReference>
<dbReference type="CDD" id="cd00303">
    <property type="entry name" value="retropepsin_like"/>
    <property type="match status" value="1"/>
</dbReference>
<dbReference type="Gene3D" id="3.30.420.10">
    <property type="entry name" value="Ribonuclease H-like superfamily/Ribonuclease H"/>
    <property type="match status" value="1"/>
</dbReference>
<dbReference type="GO" id="GO:0015074">
    <property type="term" value="P:DNA integration"/>
    <property type="evidence" value="ECO:0007669"/>
    <property type="project" value="InterPro"/>
</dbReference>
<dbReference type="WBParaSite" id="TREG1_110880.2">
    <property type="protein sequence ID" value="TREG1_110880.2"/>
    <property type="gene ID" value="TREG1_110880"/>
</dbReference>
<dbReference type="InterPro" id="IPR054465">
    <property type="entry name" value="Integrase_p58-like_C"/>
</dbReference>
<dbReference type="InterPro" id="IPR001584">
    <property type="entry name" value="Integrase_cat-core"/>
</dbReference>
<dbReference type="GO" id="GO:0004519">
    <property type="term" value="F:endonuclease activity"/>
    <property type="evidence" value="ECO:0007669"/>
    <property type="project" value="UniProtKB-KW"/>
</dbReference>
<dbReference type="FunFam" id="3.30.420.10:FF:000032">
    <property type="entry name" value="Retrovirus-related Pol polyprotein from transposon 297-like Protein"/>
    <property type="match status" value="1"/>
</dbReference>
<evidence type="ECO:0000259" key="10">
    <source>
        <dbReference type="PROSITE" id="PS50878"/>
    </source>
</evidence>
<dbReference type="InterPro" id="IPR036397">
    <property type="entry name" value="RNaseH_sf"/>
</dbReference>
<reference evidence="12" key="1">
    <citation type="submission" date="2022-06" db="EMBL/GenBank/DDBJ databases">
        <authorList>
            <person name="Berger JAMES D."/>
            <person name="Berger JAMES D."/>
        </authorList>
    </citation>
    <scope>NUCLEOTIDE SEQUENCE [LARGE SCALE GENOMIC DNA]</scope>
</reference>
<dbReference type="CDD" id="cd09274">
    <property type="entry name" value="RNase_HI_RT_Ty3"/>
    <property type="match status" value="1"/>
</dbReference>
<proteinExistence type="predicted"/>
<dbReference type="InterPro" id="IPR000477">
    <property type="entry name" value="RT_dom"/>
</dbReference>
<evidence type="ECO:0000313" key="12">
    <source>
        <dbReference type="Proteomes" id="UP000050795"/>
    </source>
</evidence>
<dbReference type="Proteomes" id="UP000050795">
    <property type="component" value="Unassembled WGS sequence"/>
</dbReference>
<evidence type="ECO:0000256" key="9">
    <source>
        <dbReference type="SAM" id="MobiDB-lite"/>
    </source>
</evidence>
<dbReference type="Gene3D" id="3.10.20.370">
    <property type="match status" value="1"/>
</dbReference>
<dbReference type="GO" id="GO:0003676">
    <property type="term" value="F:nucleic acid binding"/>
    <property type="evidence" value="ECO:0007669"/>
    <property type="project" value="InterPro"/>
</dbReference>
<evidence type="ECO:0000313" key="13">
    <source>
        <dbReference type="WBParaSite" id="TREG1_110880.1"/>
    </source>
</evidence>
<dbReference type="Pfam" id="PF22938">
    <property type="entry name" value="Integrase_p58_C"/>
    <property type="match status" value="1"/>
</dbReference>
<keyword evidence="6" id="KW-0255">Endonuclease</keyword>
<keyword evidence="5" id="KW-0540">Nuclease</keyword>
<dbReference type="Pfam" id="PF17917">
    <property type="entry name" value="RT_RNaseH"/>
    <property type="match status" value="1"/>
</dbReference>
<keyword evidence="12" id="KW-1185">Reference proteome</keyword>
<evidence type="ECO:0000256" key="8">
    <source>
        <dbReference type="ARBA" id="ARBA00022918"/>
    </source>
</evidence>
<dbReference type="SUPFAM" id="SSF50630">
    <property type="entry name" value="Acid proteases"/>
    <property type="match status" value="1"/>
</dbReference>
<feature type="region of interest" description="Disordered" evidence="9">
    <location>
        <begin position="231"/>
        <end position="251"/>
    </location>
</feature>
<dbReference type="Gene3D" id="1.10.340.70">
    <property type="match status" value="1"/>
</dbReference>
<dbReference type="SUPFAM" id="SSF53098">
    <property type="entry name" value="Ribonuclease H-like"/>
    <property type="match status" value="1"/>
</dbReference>
<evidence type="ECO:0000256" key="2">
    <source>
        <dbReference type="ARBA" id="ARBA00022670"/>
    </source>
</evidence>
<dbReference type="PROSITE" id="PS00141">
    <property type="entry name" value="ASP_PROTEASE"/>
    <property type="match status" value="1"/>
</dbReference>
<dbReference type="CDD" id="cd01647">
    <property type="entry name" value="RT_LTR"/>
    <property type="match status" value="1"/>
</dbReference>
<dbReference type="InterPro" id="IPR041588">
    <property type="entry name" value="Integrase_H2C2"/>
</dbReference>
<evidence type="ECO:0000256" key="5">
    <source>
        <dbReference type="ARBA" id="ARBA00022722"/>
    </source>
</evidence>
<name>A0AA85IUM1_TRIRE</name>
<accession>A0AA85IUM1</accession>
<dbReference type="InterPro" id="IPR043502">
    <property type="entry name" value="DNA/RNA_pol_sf"/>
</dbReference>
<dbReference type="GO" id="GO:0003964">
    <property type="term" value="F:RNA-directed DNA polymerase activity"/>
    <property type="evidence" value="ECO:0007669"/>
    <property type="project" value="UniProtKB-KW"/>
</dbReference>
<keyword evidence="2" id="KW-0645">Protease</keyword>
<feature type="domain" description="Reverse transcriptase" evidence="10">
    <location>
        <begin position="506"/>
        <end position="685"/>
    </location>
</feature>
<dbReference type="Pfam" id="PF00078">
    <property type="entry name" value="RVT_1"/>
    <property type="match status" value="1"/>
</dbReference>
<dbReference type="PANTHER" id="PTHR37984:SF5">
    <property type="entry name" value="PROTEIN NYNRIN-LIKE"/>
    <property type="match status" value="1"/>
</dbReference>
<dbReference type="PROSITE" id="PS50878">
    <property type="entry name" value="RT_POL"/>
    <property type="match status" value="1"/>
</dbReference>
<evidence type="ECO:0000313" key="14">
    <source>
        <dbReference type="WBParaSite" id="TREG1_110880.2"/>
    </source>
</evidence>
<dbReference type="InterPro" id="IPR041373">
    <property type="entry name" value="RT_RNaseH"/>
</dbReference>
<keyword evidence="4" id="KW-0548">Nucleotidyltransferase</keyword>
<dbReference type="Pfam" id="PF17921">
    <property type="entry name" value="Integrase_H2C2"/>
    <property type="match status" value="1"/>
</dbReference>
<feature type="compositionally biased region" description="Polar residues" evidence="9">
    <location>
        <begin position="17"/>
        <end position="33"/>
    </location>
</feature>
<dbReference type="InterPro" id="IPR001969">
    <property type="entry name" value="Aspartic_peptidase_AS"/>
</dbReference>
<evidence type="ECO:0000256" key="4">
    <source>
        <dbReference type="ARBA" id="ARBA00022695"/>
    </source>
</evidence>
<dbReference type="InterPro" id="IPR050951">
    <property type="entry name" value="Retrovirus_Pol_polyprotein"/>
</dbReference>
<dbReference type="Gene3D" id="2.40.70.10">
    <property type="entry name" value="Acid Proteases"/>
    <property type="match status" value="1"/>
</dbReference>
<dbReference type="FunFam" id="3.10.20.370:FF:000001">
    <property type="entry name" value="Retrovirus-related Pol polyprotein from transposon 17.6-like protein"/>
    <property type="match status" value="1"/>
</dbReference>
<dbReference type="EC" id="2.7.7.49" evidence="1"/>
<dbReference type="PANTHER" id="PTHR37984">
    <property type="entry name" value="PROTEIN CBG26694"/>
    <property type="match status" value="1"/>
</dbReference>
<dbReference type="InterPro" id="IPR012337">
    <property type="entry name" value="RNaseH-like_sf"/>
</dbReference>
<dbReference type="FunFam" id="3.30.70.270:FF:000020">
    <property type="entry name" value="Transposon Tf2-6 polyprotein-like Protein"/>
    <property type="match status" value="1"/>
</dbReference>
<evidence type="ECO:0000256" key="1">
    <source>
        <dbReference type="ARBA" id="ARBA00012493"/>
    </source>
</evidence>
<dbReference type="Pfam" id="PF13975">
    <property type="entry name" value="gag-asp_proteas"/>
    <property type="match status" value="1"/>
</dbReference>
<keyword evidence="8" id="KW-0695">RNA-directed DNA polymerase</keyword>
<reference evidence="13 14" key="2">
    <citation type="submission" date="2023-11" db="UniProtKB">
        <authorList>
            <consortium name="WormBaseParasite"/>
        </authorList>
    </citation>
    <scope>IDENTIFICATION</scope>
</reference>
<dbReference type="SUPFAM" id="SSF56672">
    <property type="entry name" value="DNA/RNA polymerases"/>
    <property type="match status" value="1"/>
</dbReference>
<sequence length="1362" mass="154045">MASLPTKKLSSSKSRPNEASKNTSPVKETASNEVDQLAEVRAPAFQSNQPASRYVHPLPHTLEVGDDFELWSDKVCRYIDLMNVPHPNAFVIDSVGRSLEMYTIGLDYVHMPLTTLLSTLRARIVPPIPPIEALKRFSECNQRQGESINQFTLRLRKLARQAMQDKTYSEVENAIYSKFLQGVDVRYRKDFNLHTPASMAEAEARARLVESLEEPGTTCPQVNAMGYQHTTTKHAQNPTPPWKGRPQSQSTSRNDCYYCRRFGKLARSCGHNAGESHVDMNCVPTVNLIGVTSSPKVVGYIGGKKCVMLVDSGATCSVIHSSCVPETFRRTIGTHNLRLTTANGDCMQSQGLVLLPLKLGTLSLQHNFIISTRVPWQVILGVDLLEKLSGIIDCSQRTLILKDCSIPFIVGNDKEHGTFGVQGDAKNEKQRMLTTIEPLPSETAANFNKMLDKYEDCFDWDGKSPGRTKLVQHHIETGNAPPCRQPARRVPAHYQKELNRLVDELLEKNVIKPSVSPWASPVVLVKKSNGTLRLCVDYRKLNLLTRRDCFPLPRIDDTFDALEGSNWFTTLDLASGYWQVEVHPDDRQKTAFIVQAGLYEFETMPFGLVNAPATFQRLMQTVLSDCIPGKCLVYLDDVIIHSKTLTEHLSDISEVLERMQTVGLKLNPSKCQFFRKEVCFLGHIVSAEGIKCDPAKVQEVKDWPLPNSAPELHSFLGLASYYRRFVLNFSFLAAPLFDILKKKDYNWTASATEAFERLKNCLCSPPILAYPNVSDQAGPFILDTDASDSGIGAVLSQKDADGVEKVIAYASRALNKSEKNYCTTRKEMLALVNFVKHFRAYLLGRHFIVRTDHKALSWLHNFKEAEGQIARWQEHLQEYDFECMHRPGKNHGNADALSRKPLRYHGDCPSCTEAQVSLLQLEAHTSYSWPELQSSDPELALIYERVRNGGERPTTQEISKLGWETRCLWSLWDNLKIVDDILYYQHGPTYTRRVVAPQSALPTVLLSLHQQLGHAGSGKMIEAAKRRYWWPHQRKDIIDFCDSCEVCQTIKAPHKYNKAPLEPIITGHPNDLVQIDLVGPLPVTSRNNNYILVMVDHFTKWCEAIAIPQIDAVTIAESIFDHWVSRWGAPLQLHSDRGSNFESIVVSELCRIMGIRKTRTTAYHPQGNGLVERTNRTLKSLLQAFVDQNNPREWDRSLSQCLMAYRASIHKATRQTPHYMVTGRELRLPIDLTSNTLGEDTLIASEHVIRLRRNLNKVHQMTRDILQTNQRYQKEYYDRKAHGSPVEPGDKVMLLKEAPPKGKALKFHKRWEGPFTVVEVLSDCTCRIQEPNSSHSLVTHFNRLKPFRQQALVQTSPAGTVT</sequence>
<feature type="domain" description="Integrase catalytic" evidence="11">
    <location>
        <begin position="1065"/>
        <end position="1225"/>
    </location>
</feature>
<dbReference type="PROSITE" id="PS50994">
    <property type="entry name" value="INTEGRASE"/>
    <property type="match status" value="1"/>
</dbReference>
<feature type="region of interest" description="Disordered" evidence="9">
    <location>
        <begin position="1"/>
        <end position="33"/>
    </location>
</feature>
<keyword evidence="3" id="KW-0808">Transferase</keyword>
<keyword evidence="7" id="KW-0378">Hydrolase</keyword>
<dbReference type="GO" id="GO:0004190">
    <property type="term" value="F:aspartic-type endopeptidase activity"/>
    <property type="evidence" value="ECO:0007669"/>
    <property type="project" value="InterPro"/>
</dbReference>
<dbReference type="GO" id="GO:0006508">
    <property type="term" value="P:proteolysis"/>
    <property type="evidence" value="ECO:0007669"/>
    <property type="project" value="UniProtKB-KW"/>
</dbReference>
<dbReference type="InterPro" id="IPR043128">
    <property type="entry name" value="Rev_trsase/Diguanyl_cyclase"/>
</dbReference>
<dbReference type="FunFam" id="3.10.10.10:FF:000007">
    <property type="entry name" value="Retrovirus-related Pol polyprotein from transposon 17.6-like Protein"/>
    <property type="match status" value="1"/>
</dbReference>
<protein>
    <recommendedName>
        <fullName evidence="1">RNA-directed DNA polymerase</fullName>
        <ecNumber evidence="1">2.7.7.49</ecNumber>
    </recommendedName>
</protein>
<dbReference type="Gene3D" id="3.10.10.10">
    <property type="entry name" value="HIV Type 1 Reverse Transcriptase, subunit A, domain 1"/>
    <property type="match status" value="1"/>
</dbReference>